<name>A0ABT0IKE9_9HYPH</name>
<proteinExistence type="predicted"/>
<dbReference type="RefSeq" id="WP_248681256.1">
    <property type="nucleotide sequence ID" value="NZ_JALPRY010000001.1"/>
</dbReference>
<accession>A0ABT0IKE9</accession>
<organism evidence="2 3">
    <name type="scientific">Neorhizobium turbinariae</name>
    <dbReference type="NCBI Taxonomy" id="2937795"/>
    <lineage>
        <taxon>Bacteria</taxon>
        <taxon>Pseudomonadati</taxon>
        <taxon>Pseudomonadota</taxon>
        <taxon>Alphaproteobacteria</taxon>
        <taxon>Hyphomicrobiales</taxon>
        <taxon>Rhizobiaceae</taxon>
        <taxon>Rhizobium/Agrobacterium group</taxon>
        <taxon>Neorhizobium</taxon>
    </lineage>
</organism>
<dbReference type="Proteomes" id="UP001202827">
    <property type="component" value="Unassembled WGS sequence"/>
</dbReference>
<keyword evidence="3" id="KW-1185">Reference proteome</keyword>
<evidence type="ECO:0000313" key="3">
    <source>
        <dbReference type="Proteomes" id="UP001202827"/>
    </source>
</evidence>
<reference evidence="2 3" key="1">
    <citation type="submission" date="2022-04" db="EMBL/GenBank/DDBJ databases">
        <title>Rhizobium coralii sp. nov., isolated from coral Turbinaria peltata.</title>
        <authorList>
            <person name="Sun H."/>
        </authorList>
    </citation>
    <scope>NUCLEOTIDE SEQUENCE [LARGE SCALE GENOMIC DNA]</scope>
    <source>
        <strain evidence="2 3">NTR19</strain>
    </source>
</reference>
<dbReference type="EMBL" id="JALPRY010000001">
    <property type="protein sequence ID" value="MCK8778358.1"/>
    <property type="molecule type" value="Genomic_DNA"/>
</dbReference>
<feature type="region of interest" description="Disordered" evidence="1">
    <location>
        <begin position="46"/>
        <end position="75"/>
    </location>
</feature>
<evidence type="ECO:0000256" key="1">
    <source>
        <dbReference type="SAM" id="MobiDB-lite"/>
    </source>
</evidence>
<protein>
    <submittedName>
        <fullName evidence="2">Uncharacterized protein</fullName>
    </submittedName>
</protein>
<evidence type="ECO:0000313" key="2">
    <source>
        <dbReference type="EMBL" id="MCK8778358.1"/>
    </source>
</evidence>
<sequence>MFPTLSMNFGRLLPQIKITDLWRPSQAMHQNAIDPAEMPESWQRDLGLLDGRGPRGDVHNGAAQASRMISLPRGL</sequence>
<comment type="caution">
    <text evidence="2">The sequence shown here is derived from an EMBL/GenBank/DDBJ whole genome shotgun (WGS) entry which is preliminary data.</text>
</comment>
<gene>
    <name evidence="2" type="ORF">M0654_00035</name>
</gene>